<gene>
    <name evidence="2" type="ORF">PVAP13_4NG096900</name>
</gene>
<proteinExistence type="predicted"/>
<accession>A0A8T0T8R4</accession>
<dbReference type="Proteomes" id="UP000823388">
    <property type="component" value="Chromosome 4N"/>
</dbReference>
<dbReference type="AlphaFoldDB" id="A0A8T0T8R4"/>
<reference evidence="2" key="1">
    <citation type="submission" date="2020-05" db="EMBL/GenBank/DDBJ databases">
        <title>WGS assembly of Panicum virgatum.</title>
        <authorList>
            <person name="Lovell J.T."/>
            <person name="Jenkins J."/>
            <person name="Shu S."/>
            <person name="Juenger T.E."/>
            <person name="Schmutz J."/>
        </authorList>
    </citation>
    <scope>NUCLEOTIDE SEQUENCE</scope>
    <source>
        <strain evidence="2">AP13</strain>
    </source>
</reference>
<evidence type="ECO:0000313" key="3">
    <source>
        <dbReference type="Proteomes" id="UP000823388"/>
    </source>
</evidence>
<evidence type="ECO:0000313" key="2">
    <source>
        <dbReference type="EMBL" id="KAG2605574.1"/>
    </source>
</evidence>
<feature type="region of interest" description="Disordered" evidence="1">
    <location>
        <begin position="107"/>
        <end position="157"/>
    </location>
</feature>
<feature type="compositionally biased region" description="Basic residues" evidence="1">
    <location>
        <begin position="10"/>
        <end position="20"/>
    </location>
</feature>
<dbReference type="EMBL" id="CM029044">
    <property type="protein sequence ID" value="KAG2605574.1"/>
    <property type="molecule type" value="Genomic_DNA"/>
</dbReference>
<feature type="region of interest" description="Disordered" evidence="1">
    <location>
        <begin position="1"/>
        <end position="20"/>
    </location>
</feature>
<name>A0A8T0T8R4_PANVG</name>
<organism evidence="2 3">
    <name type="scientific">Panicum virgatum</name>
    <name type="common">Blackwell switchgrass</name>
    <dbReference type="NCBI Taxonomy" id="38727"/>
    <lineage>
        <taxon>Eukaryota</taxon>
        <taxon>Viridiplantae</taxon>
        <taxon>Streptophyta</taxon>
        <taxon>Embryophyta</taxon>
        <taxon>Tracheophyta</taxon>
        <taxon>Spermatophyta</taxon>
        <taxon>Magnoliopsida</taxon>
        <taxon>Liliopsida</taxon>
        <taxon>Poales</taxon>
        <taxon>Poaceae</taxon>
        <taxon>PACMAD clade</taxon>
        <taxon>Panicoideae</taxon>
        <taxon>Panicodae</taxon>
        <taxon>Paniceae</taxon>
        <taxon>Panicinae</taxon>
        <taxon>Panicum</taxon>
        <taxon>Panicum sect. Hiantes</taxon>
    </lineage>
</organism>
<evidence type="ECO:0000256" key="1">
    <source>
        <dbReference type="SAM" id="MobiDB-lite"/>
    </source>
</evidence>
<comment type="caution">
    <text evidence="2">The sequence shown here is derived from an EMBL/GenBank/DDBJ whole genome shotgun (WGS) entry which is preliminary data.</text>
</comment>
<keyword evidence="3" id="KW-1185">Reference proteome</keyword>
<sequence length="157" mass="17777">MERKESVRGTSKRKRNHHGFNRSSALKMICKVWLREQMERTSGLRIIRSIFPDQLSVSYVPTVFRANNPRSQADVGVFKSGPLIPDYTQAKNQRNIYMPVDVNIDEPIIEEDPISSSDESPNSPSREGRDKRVLVPSGAPRSADETSTGYGPECKWL</sequence>
<protein>
    <submittedName>
        <fullName evidence="2">Uncharacterized protein</fullName>
    </submittedName>
</protein>
<feature type="compositionally biased region" description="Low complexity" evidence="1">
    <location>
        <begin position="114"/>
        <end position="125"/>
    </location>
</feature>